<organism evidence="1 2">
    <name type="scientific">Elizabethkingia argenteiflava</name>
    <dbReference type="NCBI Taxonomy" id="2681556"/>
    <lineage>
        <taxon>Bacteria</taxon>
        <taxon>Pseudomonadati</taxon>
        <taxon>Bacteroidota</taxon>
        <taxon>Flavobacteriia</taxon>
        <taxon>Flavobacteriales</taxon>
        <taxon>Weeksellaceae</taxon>
        <taxon>Elizabethkingia</taxon>
    </lineage>
</organism>
<dbReference type="EMBL" id="JAAABJ010000595">
    <property type="protein sequence ID" value="NAW51656.1"/>
    <property type="molecule type" value="Genomic_DNA"/>
</dbReference>
<proteinExistence type="predicted"/>
<evidence type="ECO:0008006" key="3">
    <source>
        <dbReference type="Google" id="ProtNLM"/>
    </source>
</evidence>
<dbReference type="Proteomes" id="UP000553459">
    <property type="component" value="Unassembled WGS sequence"/>
</dbReference>
<sequence length="385" mass="41887">MRYFKYLFLLSFFMMISCKKSKVDGSSLRSFQRSINDMASNLNTIKQIKFNEALYIIKKFGTNTEGDINQMETAAQILNGKNVVQIFALADSIAQKHGIEWSSTTPPSLGGLDIFSDSKPTEIDPNDVKASALSLSIQPASVDSIIGPTALMIIPRLVDEKGDKIEFSNAALETIMEVSSGGTKISTSKNLMINNKFKGFYLKISNIPVDKLINNSIDVKVRVKTAKKTLQTTKTDISLNTKALKPIITGPSLASTTEIPSSSNEGAMVTADGTAVLTEDPKTTVSRFIGNISNKNLKAAYDMSNNPKWESYENFSNTNSGFGAVKSISIQSLNTISKTTDQANVEANYTVSDQAGHTTDLNVTYSLKASADGWKITGYKINTTK</sequence>
<comment type="caution">
    <text evidence="1">The sequence shown here is derived from an EMBL/GenBank/DDBJ whole genome shotgun (WGS) entry which is preliminary data.</text>
</comment>
<gene>
    <name evidence="1" type="ORF">GNY06_09825</name>
</gene>
<dbReference type="PROSITE" id="PS51257">
    <property type="entry name" value="PROKAR_LIPOPROTEIN"/>
    <property type="match status" value="1"/>
</dbReference>
<accession>A0A845PXU2</accession>
<dbReference type="AlphaFoldDB" id="A0A845PXU2"/>
<keyword evidence="2" id="KW-1185">Reference proteome</keyword>
<protein>
    <recommendedName>
        <fullName evidence="3">NTF2-like N-terminal transpeptidase</fullName>
    </recommendedName>
</protein>
<name>A0A845PXU2_9FLAO</name>
<evidence type="ECO:0000313" key="1">
    <source>
        <dbReference type="EMBL" id="NAW51656.1"/>
    </source>
</evidence>
<dbReference type="RefSeq" id="WP_166519923.1">
    <property type="nucleotide sequence ID" value="NZ_JAAABJ010000595.1"/>
</dbReference>
<evidence type="ECO:0000313" key="2">
    <source>
        <dbReference type="Proteomes" id="UP000553459"/>
    </source>
</evidence>
<reference evidence="1 2" key="1">
    <citation type="submission" date="2019-11" db="EMBL/GenBank/DDBJ databases">
        <title>Characterization of Elizabethkingia argenteiflava sp. nov., isolated from inner surface of Soybean Pods.</title>
        <authorList>
            <person name="Mo S."/>
        </authorList>
    </citation>
    <scope>NUCLEOTIDE SEQUENCE [LARGE SCALE GENOMIC DNA]</scope>
    <source>
        <strain evidence="1 2">YB22</strain>
    </source>
</reference>